<evidence type="ECO:0000313" key="4">
    <source>
        <dbReference type="Proteomes" id="UP000636800"/>
    </source>
</evidence>
<evidence type="ECO:0000313" key="2">
    <source>
        <dbReference type="EMBL" id="KAG0446550.1"/>
    </source>
</evidence>
<reference evidence="4 5" key="1">
    <citation type="journal article" date="2020" name="Nat. Food">
        <title>A phased Vanilla planifolia genome enables genetic improvement of flavour and production.</title>
        <authorList>
            <person name="Hasing T."/>
            <person name="Tang H."/>
            <person name="Brym M."/>
            <person name="Khazi F."/>
            <person name="Huang T."/>
            <person name="Chambers A.H."/>
        </authorList>
    </citation>
    <scope>NUCLEOTIDE SEQUENCE [LARGE SCALE GENOMIC DNA]</scope>
    <source>
        <tissue evidence="2">Leaf</tissue>
    </source>
</reference>
<keyword evidence="4" id="KW-1185">Reference proteome</keyword>
<organism evidence="2 5">
    <name type="scientific">Vanilla planifolia</name>
    <name type="common">Vanilla</name>
    <dbReference type="NCBI Taxonomy" id="51239"/>
    <lineage>
        <taxon>Eukaryota</taxon>
        <taxon>Viridiplantae</taxon>
        <taxon>Streptophyta</taxon>
        <taxon>Embryophyta</taxon>
        <taxon>Tracheophyta</taxon>
        <taxon>Spermatophyta</taxon>
        <taxon>Magnoliopsida</taxon>
        <taxon>Liliopsida</taxon>
        <taxon>Asparagales</taxon>
        <taxon>Orchidaceae</taxon>
        <taxon>Vanilloideae</taxon>
        <taxon>Vanilleae</taxon>
        <taxon>Vanilla</taxon>
    </lineage>
</organism>
<dbReference type="AlphaFoldDB" id="A0A835P647"/>
<comment type="caution">
    <text evidence="2">The sequence shown here is derived from an EMBL/GenBank/DDBJ whole genome shotgun (WGS) entry which is preliminary data.</text>
</comment>
<name>A0A835P647_VANPL</name>
<dbReference type="Proteomes" id="UP000639772">
    <property type="component" value="Unassembled WGS sequence"/>
</dbReference>
<protein>
    <submittedName>
        <fullName evidence="2">Uncharacterized protein</fullName>
    </submittedName>
</protein>
<dbReference type="EMBL" id="JADCNL010000566">
    <property type="protein sequence ID" value="KAG0446585.1"/>
    <property type="molecule type" value="Genomic_DNA"/>
</dbReference>
<dbReference type="Proteomes" id="UP000636800">
    <property type="component" value="Unassembled WGS sequence"/>
</dbReference>
<evidence type="ECO:0000313" key="5">
    <source>
        <dbReference type="Proteomes" id="UP000639772"/>
    </source>
</evidence>
<accession>A0A835P647</accession>
<sequence length="111" mass="12710">MDEFWVGNVKSKLKKGIINPGGSWKNASARQLQSSTEVSEMERRIRWNCHRKAGYKSKTVGRRVLQAADEKEDRTLSDPSEVGTALSSTFNVPTRPEQQYFHVNSPRRDRC</sequence>
<proteinExistence type="predicted"/>
<evidence type="ECO:0000313" key="3">
    <source>
        <dbReference type="EMBL" id="KAG0446585.1"/>
    </source>
</evidence>
<feature type="region of interest" description="Disordered" evidence="1">
    <location>
        <begin position="68"/>
        <end position="88"/>
    </location>
</feature>
<evidence type="ECO:0000256" key="1">
    <source>
        <dbReference type="SAM" id="MobiDB-lite"/>
    </source>
</evidence>
<dbReference type="EMBL" id="JADCNM010000567">
    <property type="protein sequence ID" value="KAG0446550.1"/>
    <property type="molecule type" value="Genomic_DNA"/>
</dbReference>
<gene>
    <name evidence="3" type="ORF">HPP92_028764</name>
    <name evidence="2" type="ORF">HPP92_028775</name>
</gene>